<evidence type="ECO:0000256" key="1">
    <source>
        <dbReference type="ARBA" id="ARBA00004651"/>
    </source>
</evidence>
<evidence type="ECO:0000313" key="11">
    <source>
        <dbReference type="Proteomes" id="UP000001661"/>
    </source>
</evidence>
<dbReference type="PIRSF" id="PIRSF005353">
    <property type="entry name" value="PbuG"/>
    <property type="match status" value="1"/>
</dbReference>
<feature type="transmembrane region" description="Helical" evidence="9">
    <location>
        <begin position="21"/>
        <end position="43"/>
    </location>
</feature>
<feature type="transmembrane region" description="Helical" evidence="9">
    <location>
        <begin position="384"/>
        <end position="408"/>
    </location>
</feature>
<keyword evidence="11" id="KW-1185">Reference proteome</keyword>
<evidence type="ECO:0000256" key="5">
    <source>
        <dbReference type="ARBA" id="ARBA00022692"/>
    </source>
</evidence>
<feature type="transmembrane region" description="Helical" evidence="9">
    <location>
        <begin position="420"/>
        <end position="437"/>
    </location>
</feature>
<evidence type="ECO:0000256" key="8">
    <source>
        <dbReference type="PIRNR" id="PIRNR005353"/>
    </source>
</evidence>
<feature type="transmembrane region" description="Helical" evidence="9">
    <location>
        <begin position="199"/>
        <end position="218"/>
    </location>
</feature>
<evidence type="ECO:0000256" key="3">
    <source>
        <dbReference type="ARBA" id="ARBA00022448"/>
    </source>
</evidence>
<gene>
    <name evidence="10" type="ordered locus">Acear_2076</name>
</gene>
<dbReference type="PANTHER" id="PTHR43337:SF1">
    <property type="entry name" value="XANTHINE_URACIL PERMEASE C887.17-RELATED"/>
    <property type="match status" value="1"/>
</dbReference>
<dbReference type="InterPro" id="IPR026033">
    <property type="entry name" value="Azg-like_bact_archaea"/>
</dbReference>
<dbReference type="GO" id="GO:0005886">
    <property type="term" value="C:plasma membrane"/>
    <property type="evidence" value="ECO:0007669"/>
    <property type="project" value="UniProtKB-SubCell"/>
</dbReference>
<feature type="transmembrane region" description="Helical" evidence="9">
    <location>
        <begin position="327"/>
        <end position="347"/>
    </location>
</feature>
<dbReference type="Pfam" id="PF00860">
    <property type="entry name" value="Xan_ur_permease"/>
    <property type="match status" value="1"/>
</dbReference>
<feature type="transmembrane region" description="Helical" evidence="9">
    <location>
        <begin position="247"/>
        <end position="269"/>
    </location>
</feature>
<dbReference type="InterPro" id="IPR006043">
    <property type="entry name" value="NCS2"/>
</dbReference>
<keyword evidence="7 8" id="KW-0472">Membrane</keyword>
<dbReference type="GO" id="GO:0005345">
    <property type="term" value="F:purine nucleobase transmembrane transporter activity"/>
    <property type="evidence" value="ECO:0007669"/>
    <property type="project" value="TreeGrafter"/>
</dbReference>
<dbReference type="HOGENOM" id="CLU_024508_0_1_9"/>
<feature type="transmembrane region" description="Helical" evidence="9">
    <location>
        <begin position="353"/>
        <end position="372"/>
    </location>
</feature>
<keyword evidence="5 8" id="KW-0812">Transmembrane</keyword>
<evidence type="ECO:0000256" key="2">
    <source>
        <dbReference type="ARBA" id="ARBA00005697"/>
    </source>
</evidence>
<evidence type="ECO:0000256" key="7">
    <source>
        <dbReference type="ARBA" id="ARBA00023136"/>
    </source>
</evidence>
<dbReference type="OrthoDB" id="9808458at2"/>
<evidence type="ECO:0000256" key="4">
    <source>
        <dbReference type="ARBA" id="ARBA00022475"/>
    </source>
</evidence>
<comment type="subcellular location">
    <subcellularLocation>
        <location evidence="1 8">Cell membrane</location>
        <topology evidence="1 8">Multi-pass membrane protein</topology>
    </subcellularLocation>
</comment>
<keyword evidence="4 8" id="KW-1003">Cell membrane</keyword>
<feature type="transmembrane region" description="Helical" evidence="9">
    <location>
        <begin position="139"/>
        <end position="160"/>
    </location>
</feature>
<evidence type="ECO:0000256" key="9">
    <source>
        <dbReference type="SAM" id="Phobius"/>
    </source>
</evidence>
<evidence type="ECO:0000256" key="6">
    <source>
        <dbReference type="ARBA" id="ARBA00022989"/>
    </source>
</evidence>
<dbReference type="KEGG" id="aar:Acear_2076"/>
<dbReference type="EMBL" id="CP002105">
    <property type="protein sequence ID" value="ADL13566.1"/>
    <property type="molecule type" value="Genomic_DNA"/>
</dbReference>
<dbReference type="Proteomes" id="UP000001661">
    <property type="component" value="Chromosome"/>
</dbReference>
<feature type="transmembrane region" description="Helical" evidence="9">
    <location>
        <begin position="105"/>
        <end position="127"/>
    </location>
</feature>
<comment type="similarity">
    <text evidence="2 8">Belongs to the nucleobase:cation symporter-2 (NCS2) (TC 2.A.40) family. Azg-like subfamily.</text>
</comment>
<dbReference type="RefSeq" id="WP_013279009.1">
    <property type="nucleotide sequence ID" value="NC_014378.1"/>
</dbReference>
<dbReference type="AlphaFoldDB" id="D9QT66"/>
<organism evidence="10 11">
    <name type="scientific">Acetohalobium arabaticum (strain ATCC 49924 / DSM 5501 / Z-7288)</name>
    <dbReference type="NCBI Taxonomy" id="574087"/>
    <lineage>
        <taxon>Bacteria</taxon>
        <taxon>Bacillati</taxon>
        <taxon>Bacillota</taxon>
        <taxon>Clostridia</taxon>
        <taxon>Halanaerobiales</taxon>
        <taxon>Halobacteroidaceae</taxon>
        <taxon>Acetohalobium</taxon>
    </lineage>
</organism>
<name>D9QT66_ACEAZ</name>
<feature type="transmembrane region" description="Helical" evidence="9">
    <location>
        <begin position="49"/>
        <end position="72"/>
    </location>
</feature>
<proteinExistence type="inferred from homology"/>
<dbReference type="InterPro" id="IPR045018">
    <property type="entry name" value="Azg-like"/>
</dbReference>
<dbReference type="PANTHER" id="PTHR43337">
    <property type="entry name" value="XANTHINE/URACIL PERMEASE C887.17-RELATED"/>
    <property type="match status" value="1"/>
</dbReference>
<dbReference type="eggNOG" id="COG2252">
    <property type="taxonomic scope" value="Bacteria"/>
</dbReference>
<accession>D9QT66</accession>
<sequence>MERGFLDRFFKLQENNTTVKTEIIAGLTTFMTMAYIIIVNPMILKDAGMPFEAVMAATVISAAAATLIMGLYANYPFGLAPGMGLNAFFAYTVVLGMGLSWQAALAAVFISGIIFIIITVTGIRTAIVNAIPLSLKRAVSAGIGLFIALIGLQNAGVVVSSEATIITLAENLLEPNTLLALIGLLIIGILMARKVKGSILIGIILTTLIGIPMGIVKIEEGFTPFDLKLSLETFGAFTEGFPELFDFGMLNIILAFTFVDLFDTIGTLVGTSARAGMLDEDGKLPRVGKALMADSVGTTFGSMLGTSTVTTYVESTAGIMEGGRTGLTAVVVAVLFLASLIISPLVLLVPEAATAPALIIVGVLMMGAITDIDFEDFTEAFPAFMTIVMMPFAYSIAEGIAAGLIIYPVMKLISGRSDEVHPLVYVLALLFILRYAFM</sequence>
<keyword evidence="6 8" id="KW-1133">Transmembrane helix</keyword>
<keyword evidence="3 8" id="KW-0813">Transport</keyword>
<feature type="transmembrane region" description="Helical" evidence="9">
    <location>
        <begin position="79"/>
        <end position="99"/>
    </location>
</feature>
<protein>
    <submittedName>
        <fullName evidence="10">Xanthine/uracil/vitamin C permease</fullName>
    </submittedName>
</protein>
<reference evidence="10 11" key="1">
    <citation type="journal article" date="2010" name="Stand. Genomic Sci.">
        <title>Complete genome sequence of Acetohalobium arabaticum type strain (Z-7288).</title>
        <authorList>
            <person name="Sikorski J."/>
            <person name="Lapidus A."/>
            <person name="Chertkov O."/>
            <person name="Lucas S."/>
            <person name="Copeland A."/>
            <person name="Glavina Del Rio T."/>
            <person name="Nolan M."/>
            <person name="Tice H."/>
            <person name="Cheng J.F."/>
            <person name="Han C."/>
            <person name="Brambilla E."/>
            <person name="Pitluck S."/>
            <person name="Liolios K."/>
            <person name="Ivanova N."/>
            <person name="Mavromatis K."/>
            <person name="Mikhailova N."/>
            <person name="Pati A."/>
            <person name="Bruce D."/>
            <person name="Detter C."/>
            <person name="Tapia R."/>
            <person name="Goodwin L."/>
            <person name="Chen A."/>
            <person name="Palaniappan K."/>
            <person name="Land M."/>
            <person name="Hauser L."/>
            <person name="Chang Y.J."/>
            <person name="Jeffries C.D."/>
            <person name="Rohde M."/>
            <person name="Goker M."/>
            <person name="Spring S."/>
            <person name="Woyke T."/>
            <person name="Bristow J."/>
            <person name="Eisen J.A."/>
            <person name="Markowitz V."/>
            <person name="Hugenholtz P."/>
            <person name="Kyrpides N.C."/>
            <person name="Klenk H.P."/>
        </authorList>
    </citation>
    <scope>NUCLEOTIDE SEQUENCE [LARGE SCALE GENOMIC DNA]</scope>
    <source>
        <strain evidence="11">ATCC 49924 / DSM 5501 / Z-7288</strain>
    </source>
</reference>
<dbReference type="STRING" id="574087.Acear_2076"/>
<evidence type="ECO:0000313" key="10">
    <source>
        <dbReference type="EMBL" id="ADL13566.1"/>
    </source>
</evidence>
<feature type="transmembrane region" description="Helical" evidence="9">
    <location>
        <begin position="172"/>
        <end position="192"/>
    </location>
</feature>